<feature type="disulfide bond" evidence="8">
    <location>
        <begin position="136"/>
        <end position="145"/>
    </location>
</feature>
<keyword evidence="3 9" id="KW-0812">Transmembrane</keyword>
<feature type="transmembrane region" description="Helical" evidence="9">
    <location>
        <begin position="227"/>
        <end position="245"/>
    </location>
</feature>
<feature type="transmembrane region" description="Helical" evidence="9">
    <location>
        <begin position="465"/>
        <end position="487"/>
    </location>
</feature>
<evidence type="ECO:0000313" key="10">
    <source>
        <dbReference type="EMBL" id="KAI1705492.1"/>
    </source>
</evidence>
<evidence type="ECO:0000256" key="5">
    <source>
        <dbReference type="ARBA" id="ARBA00022989"/>
    </source>
</evidence>
<dbReference type="PANTHER" id="PTHR11616:SF326">
    <property type="entry name" value="SODIUM-DEPENDENT TRANSPORTER SNF-5"/>
    <property type="match status" value="1"/>
</dbReference>
<feature type="transmembrane region" description="Helical" evidence="9">
    <location>
        <begin position="53"/>
        <end position="74"/>
    </location>
</feature>
<feature type="transmembrane region" description="Helical" evidence="9">
    <location>
        <begin position="392"/>
        <end position="414"/>
    </location>
</feature>
<feature type="binding site" evidence="7">
    <location>
        <position position="36"/>
    </location>
    <ligand>
        <name>Na(+)</name>
        <dbReference type="ChEBI" id="CHEBI:29101"/>
        <label>1</label>
    </ligand>
</feature>
<dbReference type="GO" id="GO:0046872">
    <property type="term" value="F:metal ion binding"/>
    <property type="evidence" value="ECO:0007669"/>
    <property type="project" value="UniProtKB-KW"/>
</dbReference>
<keyword evidence="7" id="KW-0479">Metal-binding</keyword>
<evidence type="ECO:0000256" key="4">
    <source>
        <dbReference type="ARBA" id="ARBA00022847"/>
    </source>
</evidence>
<evidence type="ECO:0000313" key="11">
    <source>
        <dbReference type="Proteomes" id="UP001201812"/>
    </source>
</evidence>
<dbReference type="PANTHER" id="PTHR11616">
    <property type="entry name" value="SODIUM/CHLORIDE DEPENDENT TRANSPORTER"/>
    <property type="match status" value="1"/>
</dbReference>
<dbReference type="Pfam" id="PF00209">
    <property type="entry name" value="SNF"/>
    <property type="match status" value="1"/>
</dbReference>
<proteinExistence type="predicted"/>
<feature type="transmembrane region" description="Helical" evidence="9">
    <location>
        <begin position="257"/>
        <end position="280"/>
    </location>
</feature>
<keyword evidence="8" id="KW-1015">Disulfide bond</keyword>
<dbReference type="GO" id="GO:0005332">
    <property type="term" value="F:gamma-aminobutyric acid:sodium:chloride symporter activity"/>
    <property type="evidence" value="ECO:0007669"/>
    <property type="project" value="TreeGrafter"/>
</dbReference>
<protein>
    <submittedName>
        <fullName evidence="10">Sodium:neurotransmitter symporter family domain-containing protein</fullName>
    </submittedName>
</protein>
<feature type="transmembrane region" description="Helical" evidence="9">
    <location>
        <begin position="95"/>
        <end position="123"/>
    </location>
</feature>
<evidence type="ECO:0000256" key="3">
    <source>
        <dbReference type="ARBA" id="ARBA00022692"/>
    </source>
</evidence>
<feature type="transmembrane region" description="Helical" evidence="9">
    <location>
        <begin position="23"/>
        <end position="41"/>
    </location>
</feature>
<dbReference type="InterPro" id="IPR000175">
    <property type="entry name" value="Na/ntran_symport"/>
</dbReference>
<name>A0AAD4MUA7_9BILA</name>
<keyword evidence="11" id="KW-1185">Reference proteome</keyword>
<sequence>MHPFEAPHHKADSRETWTSSRHFTLACISFAVGMGNIWRFPSLVYEHNGGAFLIPYFACSFVIGFPMLYLELSLGQFTRMGPAVVYGWIRPFMQGIGWIMVSMSLLVCIYYNMIVAWTIFYLYKIVTGGSYEWGSCRNEFNTPYCSSSLEDNRCLDELLKNENVTVDSAFYFNGSCYPHWDTETADIRRKLFENLSAVSPAEEFFENYVLEKAATVDSFGGLNYKLVFTYFVAWTITALVLFRGVKLMGKVAYFTATVPYIIIIILFIRSVTLDGAIIGMKYYLLEPDFSTVWDPASWRAAATHVSFSLSIGFGGMLSLGSYNHRDHNCYRDALIITLADAAMSLFGGTAVFSVLGFISKQLSLPIDQVVQSGTGLAFVAYPEALSRMPISWLWALLFFFMIWVLGISSQFGYAQCICSAMCDQFNVLRRNQSKTVFAVCGCLYLCGLIMCTRTGIFYFNIFNDYSASFALTFVLFLESILICYIYGCQNYLSDLRYMIGLPVTRLGRIFGPTGKYISFVWRFICPVQALIIFVFSLLTQITYDLTYGKGSRLYVLPRWSVALGWCLSLLPLLWVPIFFIYRVVVFKKSNTSMRELFRLQPEWPTYSERTLKSLPNDQRKLNSTFLKGMNWAGKRRATYYITPTDNYSYANGFTTMSNGTNLDNNSTIHTKQYTKV</sequence>
<keyword evidence="6 9" id="KW-0472">Membrane</keyword>
<dbReference type="AlphaFoldDB" id="A0AAD4MUA7"/>
<keyword evidence="5 9" id="KW-1133">Transmembrane helix</keyword>
<organism evidence="10 11">
    <name type="scientific">Ditylenchus destructor</name>
    <dbReference type="NCBI Taxonomy" id="166010"/>
    <lineage>
        <taxon>Eukaryota</taxon>
        <taxon>Metazoa</taxon>
        <taxon>Ecdysozoa</taxon>
        <taxon>Nematoda</taxon>
        <taxon>Chromadorea</taxon>
        <taxon>Rhabditida</taxon>
        <taxon>Tylenchina</taxon>
        <taxon>Tylenchomorpha</taxon>
        <taxon>Sphaerularioidea</taxon>
        <taxon>Anguinidae</taxon>
        <taxon>Anguininae</taxon>
        <taxon>Ditylenchus</taxon>
    </lineage>
</organism>
<dbReference type="InterPro" id="IPR037272">
    <property type="entry name" value="SNS_sf"/>
</dbReference>
<dbReference type="Proteomes" id="UP001201812">
    <property type="component" value="Unassembled WGS sequence"/>
</dbReference>
<feature type="binding site" evidence="7">
    <location>
        <position position="31"/>
    </location>
    <ligand>
        <name>Na(+)</name>
        <dbReference type="ChEBI" id="CHEBI:29101"/>
        <label>1</label>
    </ligand>
</feature>
<comment type="caution">
    <text evidence="10">The sequence shown here is derived from an EMBL/GenBank/DDBJ whole genome shotgun (WGS) entry which is preliminary data.</text>
</comment>
<keyword evidence="2" id="KW-0813">Transport</keyword>
<dbReference type="EMBL" id="JAKKPZ010000056">
    <property type="protein sequence ID" value="KAI1705492.1"/>
    <property type="molecule type" value="Genomic_DNA"/>
</dbReference>
<gene>
    <name evidence="10" type="ORF">DdX_13632</name>
</gene>
<dbReference type="GO" id="GO:0005886">
    <property type="term" value="C:plasma membrane"/>
    <property type="evidence" value="ECO:0007669"/>
    <property type="project" value="TreeGrafter"/>
</dbReference>
<feature type="binding site" evidence="7">
    <location>
        <position position="409"/>
    </location>
    <ligand>
        <name>Na(+)</name>
        <dbReference type="ChEBI" id="CHEBI:29101"/>
        <label>1</label>
    </ligand>
</feature>
<feature type="transmembrane region" description="Helical" evidence="9">
    <location>
        <begin position="519"/>
        <end position="542"/>
    </location>
</feature>
<keyword evidence="4" id="KW-0769">Symport</keyword>
<evidence type="ECO:0000256" key="6">
    <source>
        <dbReference type="ARBA" id="ARBA00023136"/>
    </source>
</evidence>
<dbReference type="SUPFAM" id="SSF161070">
    <property type="entry name" value="SNF-like"/>
    <property type="match status" value="1"/>
</dbReference>
<accession>A0AAD4MUA7</accession>
<feature type="transmembrane region" description="Helical" evidence="9">
    <location>
        <begin position="435"/>
        <end position="459"/>
    </location>
</feature>
<evidence type="ECO:0000256" key="9">
    <source>
        <dbReference type="SAM" id="Phobius"/>
    </source>
</evidence>
<evidence type="ECO:0000256" key="8">
    <source>
        <dbReference type="PIRSR" id="PIRSR600175-2"/>
    </source>
</evidence>
<feature type="binding site" evidence="7">
    <location>
        <position position="405"/>
    </location>
    <ligand>
        <name>Na(+)</name>
        <dbReference type="ChEBI" id="CHEBI:29101"/>
        <label>1</label>
    </ligand>
</feature>
<feature type="transmembrane region" description="Helical" evidence="9">
    <location>
        <begin position="300"/>
        <end position="322"/>
    </location>
</feature>
<evidence type="ECO:0000256" key="7">
    <source>
        <dbReference type="PIRSR" id="PIRSR600175-1"/>
    </source>
</evidence>
<keyword evidence="7" id="KW-0915">Sodium</keyword>
<evidence type="ECO:0000256" key="1">
    <source>
        <dbReference type="ARBA" id="ARBA00004141"/>
    </source>
</evidence>
<dbReference type="PROSITE" id="PS50267">
    <property type="entry name" value="NA_NEUROTRAN_SYMP_3"/>
    <property type="match status" value="1"/>
</dbReference>
<feature type="binding site" evidence="7">
    <location>
        <position position="32"/>
    </location>
    <ligand>
        <name>Na(+)</name>
        <dbReference type="ChEBI" id="CHEBI:29101"/>
        <label>1</label>
    </ligand>
</feature>
<reference evidence="10" key="1">
    <citation type="submission" date="2022-01" db="EMBL/GenBank/DDBJ databases">
        <title>Genome Sequence Resource for Two Populations of Ditylenchus destructor, the Migratory Endoparasitic Phytonematode.</title>
        <authorList>
            <person name="Zhang H."/>
            <person name="Lin R."/>
            <person name="Xie B."/>
        </authorList>
    </citation>
    <scope>NUCLEOTIDE SEQUENCE</scope>
    <source>
        <strain evidence="10">BazhouSP</strain>
    </source>
</reference>
<feature type="transmembrane region" description="Helical" evidence="9">
    <location>
        <begin position="334"/>
        <end position="358"/>
    </location>
</feature>
<dbReference type="PRINTS" id="PR00176">
    <property type="entry name" value="NANEUSMPORT"/>
</dbReference>
<feature type="binding site" evidence="7">
    <location>
        <position position="308"/>
    </location>
    <ligand>
        <name>Na(+)</name>
        <dbReference type="ChEBI" id="CHEBI:29101"/>
        <label>1</label>
    </ligand>
</feature>
<evidence type="ECO:0000256" key="2">
    <source>
        <dbReference type="ARBA" id="ARBA00022448"/>
    </source>
</evidence>
<comment type="subcellular location">
    <subcellularLocation>
        <location evidence="1">Membrane</location>
        <topology evidence="1">Multi-pass membrane protein</topology>
    </subcellularLocation>
</comment>
<dbReference type="GO" id="GO:0043005">
    <property type="term" value="C:neuron projection"/>
    <property type="evidence" value="ECO:0007669"/>
    <property type="project" value="TreeGrafter"/>
</dbReference>
<feature type="transmembrane region" description="Helical" evidence="9">
    <location>
        <begin position="562"/>
        <end position="584"/>
    </location>
</feature>